<reference evidence="1 2" key="1">
    <citation type="journal article" date="2014" name="PLoS Genet.">
        <title>The Genome of Spironucleus salmonicida Highlights a Fish Pathogen Adapted to Fluctuating Environments.</title>
        <authorList>
            <person name="Xu F."/>
            <person name="Jerlstrom-Hultqvist J."/>
            <person name="Einarsson E."/>
            <person name="Astvaldsson A."/>
            <person name="Svard S.G."/>
            <person name="Andersson J.O."/>
        </authorList>
    </citation>
    <scope>NUCLEOTIDE SEQUENCE [LARGE SCALE GENOMIC DNA]</scope>
    <source>
        <strain evidence="1 2">ATCC 50377</strain>
    </source>
</reference>
<dbReference type="RefSeq" id="XP_067767524.1">
    <property type="nucleotide sequence ID" value="XM_067904042.1"/>
</dbReference>
<accession>A0A9P8LYL3</accession>
<dbReference type="EMBL" id="AUWU02000001">
    <property type="protein sequence ID" value="KAH0576751.1"/>
    <property type="molecule type" value="Genomic_DNA"/>
</dbReference>
<dbReference type="Proteomes" id="UP000018208">
    <property type="component" value="Unassembled WGS sequence"/>
</dbReference>
<sequence>MSFQNDDFTNTIIQDQVKYTENLVAYLDNMDNQLDQLSHITTQLCYNENQSAIKNDNYAQVTQQLIQLQQCEGNIMQLLIELSDQNKTEFQYTDLCQNIIKLRDYFNYNFQSVFTNLIQKIDTNLQDRTMTYLNQLQLTYFKIDLSKYMINNTLILQEQFVSFQTQQQKQQHFFSYQEKFNQSKSATECSYVQGMLFLEKIMQSKQIFPILLQQFILIRQNNVLKDISQFTICDGLILARNLSYMKEYLPLDLQYSEKERKQNLAIVQFKQFSLAIAKEQNAKLYQVSASDYNNQLNLKFEGIVKEDIKNKSKYTYAKLFKGIPDNLMKQFPKQIYNNNQHPLIIIIAEFLLNLMQQKQQFIKLFSQSGLDIQYVNSMVEISIYEVYYPSFIYLSSFIFEFSLSISSNHLYLFQGLEIFQELNHLAFLIQNNVIRQTDVKFLDSNNYISQYQVPKRIQSPLEILEFQMIYVFTVLQQVTDRLYSDLESQLFPSKYQANNSSMVIDQIIVVLNSLTQINKNAKIILLLKQKSKAIEYIDDKYQHIKPDKFIFKDDTIIFSYKLTSFKPLNKMDIYLYYLVKFIFTVQNGNQAPTTKILQLLNSLGFINDFISNQTNELCLVISQQFKDYIKQVTSDLIMAYKQEIWSPPRLALGTSTLIDQITYQFNKWFQMNLISDQDNKEIQQQLVTFKIQKTNHQNSQSINDSFADENLLDDSQSESQAATDYSSLSQKSISGKSNSKLKSKKLASTIQKQLKKFLIYINNIRSSHMNLNIVSIDLRVQLQEIMNQCMEAYSIYEQLCTLSPALYQFFEQSIQEDSNEMKKSLATLFG</sequence>
<name>A0A9P8LYL3_9EUKA</name>
<protein>
    <submittedName>
        <fullName evidence="1">Uncharacterized protein</fullName>
    </submittedName>
</protein>
<gene>
    <name evidence="1" type="ORF">SS50377_20097</name>
</gene>
<dbReference type="GeneID" id="94294120"/>
<proteinExistence type="predicted"/>
<evidence type="ECO:0000313" key="2">
    <source>
        <dbReference type="Proteomes" id="UP000018208"/>
    </source>
</evidence>
<dbReference type="KEGG" id="ssao:94294120"/>
<evidence type="ECO:0000313" key="1">
    <source>
        <dbReference type="EMBL" id="KAH0576751.1"/>
    </source>
</evidence>
<keyword evidence="2" id="KW-1185">Reference proteome</keyword>
<organism evidence="1 2">
    <name type="scientific">Spironucleus salmonicida</name>
    <dbReference type="NCBI Taxonomy" id="348837"/>
    <lineage>
        <taxon>Eukaryota</taxon>
        <taxon>Metamonada</taxon>
        <taxon>Diplomonadida</taxon>
        <taxon>Hexamitidae</taxon>
        <taxon>Hexamitinae</taxon>
        <taxon>Spironucleus</taxon>
    </lineage>
</organism>
<comment type="caution">
    <text evidence="1">The sequence shown here is derived from an EMBL/GenBank/DDBJ whole genome shotgun (WGS) entry which is preliminary data.</text>
</comment>
<dbReference type="AlphaFoldDB" id="A0A9P8LYL3"/>